<dbReference type="EMBL" id="JACVVK020000003">
    <property type="protein sequence ID" value="KAK7507969.1"/>
    <property type="molecule type" value="Genomic_DNA"/>
</dbReference>
<evidence type="ECO:0000313" key="5">
    <source>
        <dbReference type="Proteomes" id="UP001519460"/>
    </source>
</evidence>
<feature type="non-terminal residue" evidence="4">
    <location>
        <position position="1"/>
    </location>
</feature>
<dbReference type="Gene3D" id="1.20.58.390">
    <property type="entry name" value="Neurotransmitter-gated ion-channel transmembrane domain"/>
    <property type="match status" value="1"/>
</dbReference>
<feature type="domain" description="Neurotransmitter-gated ion-channel transmembrane" evidence="3">
    <location>
        <begin position="98"/>
        <end position="151"/>
    </location>
</feature>
<dbReference type="Proteomes" id="UP001519460">
    <property type="component" value="Unassembled WGS sequence"/>
</dbReference>
<gene>
    <name evidence="4" type="ORF">BaRGS_00000934</name>
</gene>
<dbReference type="InterPro" id="IPR038050">
    <property type="entry name" value="Neuro_actylchol_rec"/>
</dbReference>
<dbReference type="InterPro" id="IPR036734">
    <property type="entry name" value="Neur_chan_lig-bd_sf"/>
</dbReference>
<comment type="subcellular location">
    <subcellularLocation>
        <location evidence="1">Membrane</location>
        <topology evidence="1">Multi-pass membrane protein</topology>
    </subcellularLocation>
</comment>
<feature type="transmembrane region" description="Helical" evidence="2">
    <location>
        <begin position="123"/>
        <end position="144"/>
    </location>
</feature>
<proteinExistence type="predicted"/>
<organism evidence="4 5">
    <name type="scientific">Batillaria attramentaria</name>
    <dbReference type="NCBI Taxonomy" id="370345"/>
    <lineage>
        <taxon>Eukaryota</taxon>
        <taxon>Metazoa</taxon>
        <taxon>Spiralia</taxon>
        <taxon>Lophotrochozoa</taxon>
        <taxon>Mollusca</taxon>
        <taxon>Gastropoda</taxon>
        <taxon>Caenogastropoda</taxon>
        <taxon>Sorbeoconcha</taxon>
        <taxon>Cerithioidea</taxon>
        <taxon>Batillariidae</taxon>
        <taxon>Batillaria</taxon>
    </lineage>
</organism>
<dbReference type="SUPFAM" id="SSF90112">
    <property type="entry name" value="Neurotransmitter-gated ion-channel transmembrane pore"/>
    <property type="match status" value="1"/>
</dbReference>
<reference evidence="4 5" key="1">
    <citation type="journal article" date="2023" name="Sci. Data">
        <title>Genome assembly of the Korean intertidal mud-creeper Batillaria attramentaria.</title>
        <authorList>
            <person name="Patra A.K."/>
            <person name="Ho P.T."/>
            <person name="Jun S."/>
            <person name="Lee S.J."/>
            <person name="Kim Y."/>
            <person name="Won Y.J."/>
        </authorList>
    </citation>
    <scope>NUCLEOTIDE SEQUENCE [LARGE SCALE GENOMIC DNA]</scope>
    <source>
        <strain evidence="4">Wonlab-2016</strain>
    </source>
</reference>
<dbReference type="Pfam" id="PF02932">
    <property type="entry name" value="Neur_chan_memb"/>
    <property type="match status" value="1"/>
</dbReference>
<evidence type="ECO:0000256" key="2">
    <source>
        <dbReference type="SAM" id="Phobius"/>
    </source>
</evidence>
<dbReference type="InterPro" id="IPR006201">
    <property type="entry name" value="Neur_channel"/>
</dbReference>
<evidence type="ECO:0000313" key="4">
    <source>
        <dbReference type="EMBL" id="KAK7507969.1"/>
    </source>
</evidence>
<name>A0ABD0M950_9CAEN</name>
<keyword evidence="2" id="KW-0472">Membrane</keyword>
<sequence length="154" mass="17347">AWTDSRLTWTPSSYGTITDTFLFEDDVWSPVLVVVDSTFGYTAQELVIASGGIDLTYYSSNGEWTLKDTWTETETGTYSTVKYWFKFKRKPDYYGLNLILPVIMLSVLSVLIFVLPAESGEMMGFSVTLLLTFIVFVQVLASMIPTTSESTSFF</sequence>
<evidence type="ECO:0000256" key="1">
    <source>
        <dbReference type="ARBA" id="ARBA00004141"/>
    </source>
</evidence>
<dbReference type="GO" id="GO:0016020">
    <property type="term" value="C:membrane"/>
    <property type="evidence" value="ECO:0007669"/>
    <property type="project" value="UniProtKB-SubCell"/>
</dbReference>
<dbReference type="InterPro" id="IPR036719">
    <property type="entry name" value="Neuro-gated_channel_TM_sf"/>
</dbReference>
<keyword evidence="2" id="KW-0812">Transmembrane</keyword>
<protein>
    <recommendedName>
        <fullName evidence="3">Neurotransmitter-gated ion-channel transmembrane domain-containing protein</fullName>
    </recommendedName>
</protein>
<evidence type="ECO:0000259" key="3">
    <source>
        <dbReference type="Pfam" id="PF02932"/>
    </source>
</evidence>
<feature type="transmembrane region" description="Helical" evidence="2">
    <location>
        <begin position="94"/>
        <end position="117"/>
    </location>
</feature>
<dbReference type="InterPro" id="IPR006029">
    <property type="entry name" value="Neurotrans-gated_channel_TM"/>
</dbReference>
<feature type="non-terminal residue" evidence="4">
    <location>
        <position position="154"/>
    </location>
</feature>
<dbReference type="PANTHER" id="PTHR18945">
    <property type="entry name" value="NEUROTRANSMITTER GATED ION CHANNEL"/>
    <property type="match status" value="1"/>
</dbReference>
<keyword evidence="2" id="KW-1133">Transmembrane helix</keyword>
<dbReference type="SUPFAM" id="SSF63712">
    <property type="entry name" value="Nicotinic receptor ligand binding domain-like"/>
    <property type="match status" value="1"/>
</dbReference>
<accession>A0ABD0M950</accession>
<comment type="caution">
    <text evidence="4">The sequence shown here is derived from an EMBL/GenBank/DDBJ whole genome shotgun (WGS) entry which is preliminary data.</text>
</comment>
<dbReference type="CDD" id="cd19051">
    <property type="entry name" value="LGIC_TM_cation"/>
    <property type="match status" value="1"/>
</dbReference>
<dbReference type="AlphaFoldDB" id="A0ABD0M950"/>
<keyword evidence="5" id="KW-1185">Reference proteome</keyword>
<dbReference type="Gene3D" id="2.70.170.10">
    <property type="entry name" value="Neurotransmitter-gated ion-channel ligand-binding domain"/>
    <property type="match status" value="2"/>
</dbReference>